<dbReference type="Gene3D" id="1.10.8.10">
    <property type="entry name" value="DNA helicase RuvA subunit, C-terminal domain"/>
    <property type="match status" value="1"/>
</dbReference>
<dbReference type="GO" id="GO:0102559">
    <property type="term" value="F:peptide chain release factor N(5)-glutamine methyltransferase activity"/>
    <property type="evidence" value="ECO:0007669"/>
    <property type="project" value="UniProtKB-EC"/>
</dbReference>
<comment type="similarity">
    <text evidence="5">Belongs to the protein N5-glutamine methyltransferase family. PrmC subfamily.</text>
</comment>
<dbReference type="EC" id="2.1.1.297" evidence="5"/>
<dbReference type="Proteomes" id="UP000268879">
    <property type="component" value="Chromosome"/>
</dbReference>
<feature type="binding site" evidence="5">
    <location>
        <position position="198"/>
    </location>
    <ligand>
        <name>S-adenosyl-L-methionine</name>
        <dbReference type="ChEBI" id="CHEBI:59789"/>
    </ligand>
</feature>
<sequence>MTYQQWLADAAQALNQVNPTENSKVDALVLLQHATDKSRTQILAFDETEIDEKVRLKLTALLDRRLKGEPIAYILGEKEFWSLPLNVSEGTLIPRPDTEILVEKALQIALEKLEENPLHFRILDLGTGTGAIALALASELSLICQKKAIQLDVIGVDLMPEVVKLAQSNAEKNQLKVQCLQSCWFEHVEGQFDIIVSNPPYIDETDEHLSQGDVRFEPRSALVAGENGLADLRHLIKYAPVYLKDNGYLLLEHGWKQGEEVQSIFWQNHWQGVATIRDYGDNERVTLGYWKR</sequence>
<dbReference type="Pfam" id="PF05175">
    <property type="entry name" value="MTS"/>
    <property type="match status" value="1"/>
</dbReference>
<dbReference type="FunFam" id="3.40.50.150:FF:000053">
    <property type="entry name" value="Release factor glutamine methyltransferase"/>
    <property type="match status" value="1"/>
</dbReference>
<dbReference type="FunFam" id="1.10.8.10:FF:000032">
    <property type="entry name" value="Release factor glutamine methyltransferase"/>
    <property type="match status" value="1"/>
</dbReference>
<dbReference type="CDD" id="cd02440">
    <property type="entry name" value="AdoMet_MTases"/>
    <property type="match status" value="1"/>
</dbReference>
<dbReference type="GO" id="GO:0003676">
    <property type="term" value="F:nucleic acid binding"/>
    <property type="evidence" value="ECO:0007669"/>
    <property type="project" value="InterPro"/>
</dbReference>
<dbReference type="Pfam" id="PF17827">
    <property type="entry name" value="PrmC_N"/>
    <property type="match status" value="1"/>
</dbReference>
<dbReference type="HAMAP" id="MF_02126">
    <property type="entry name" value="RF_methyltr_PrmC"/>
    <property type="match status" value="1"/>
</dbReference>
<accession>A0A3S4ZDH1</accession>
<evidence type="ECO:0000256" key="2">
    <source>
        <dbReference type="ARBA" id="ARBA00022679"/>
    </source>
</evidence>
<feature type="binding site" evidence="5">
    <location>
        <position position="184"/>
    </location>
    <ligand>
        <name>S-adenosyl-L-methionine</name>
        <dbReference type="ChEBI" id="CHEBI:59789"/>
    </ligand>
</feature>
<evidence type="ECO:0000259" key="7">
    <source>
        <dbReference type="Pfam" id="PF17827"/>
    </source>
</evidence>
<dbReference type="InterPro" id="IPR002052">
    <property type="entry name" value="DNA_methylase_N6_adenine_CS"/>
</dbReference>
<dbReference type="RefSeq" id="WP_126471627.1">
    <property type="nucleotide sequence ID" value="NZ_LR134481.1"/>
</dbReference>
<organism evidence="8 9">
    <name type="scientific">Haemophilus parainfluenzae</name>
    <dbReference type="NCBI Taxonomy" id="729"/>
    <lineage>
        <taxon>Bacteria</taxon>
        <taxon>Pseudomonadati</taxon>
        <taxon>Pseudomonadota</taxon>
        <taxon>Gammaproteobacteria</taxon>
        <taxon>Pasteurellales</taxon>
        <taxon>Pasteurellaceae</taxon>
        <taxon>Haemophilus</taxon>
    </lineage>
</organism>
<dbReference type="InterPro" id="IPR019874">
    <property type="entry name" value="RF_methyltr_PrmC"/>
</dbReference>
<dbReference type="AlphaFoldDB" id="A0A3S4ZDH1"/>
<keyword evidence="1 5" id="KW-0489">Methyltransferase</keyword>
<feature type="binding site" evidence="5">
    <location>
        <begin position="198"/>
        <end position="201"/>
    </location>
    <ligand>
        <name>substrate</name>
    </ligand>
</feature>
<evidence type="ECO:0000313" key="8">
    <source>
        <dbReference type="EMBL" id="VEI33049.1"/>
    </source>
</evidence>
<comment type="function">
    <text evidence="5">Methylates the class 1 translation termination release factors RF1/PrfA and RF2/PrfB on the glutamine residue of the universally conserved GGQ motif.</text>
</comment>
<evidence type="ECO:0000259" key="6">
    <source>
        <dbReference type="Pfam" id="PF05175"/>
    </source>
</evidence>
<feature type="domain" description="Release factor glutamine methyltransferase N-terminal" evidence="7">
    <location>
        <begin position="5"/>
        <end position="76"/>
    </location>
</feature>
<dbReference type="SUPFAM" id="SSF53335">
    <property type="entry name" value="S-adenosyl-L-methionine-dependent methyltransferases"/>
    <property type="match status" value="1"/>
</dbReference>
<dbReference type="PANTHER" id="PTHR18895:SF74">
    <property type="entry name" value="MTRF1L RELEASE FACTOR GLUTAMINE METHYLTRANSFERASE"/>
    <property type="match status" value="1"/>
</dbReference>
<feature type="binding site" evidence="5">
    <location>
        <begin position="126"/>
        <end position="130"/>
    </location>
    <ligand>
        <name>S-adenosyl-L-methionine</name>
        <dbReference type="ChEBI" id="CHEBI:59789"/>
    </ligand>
</feature>
<dbReference type="InterPro" id="IPR004556">
    <property type="entry name" value="HemK-like"/>
</dbReference>
<dbReference type="NCBIfam" id="TIGR00536">
    <property type="entry name" value="hemK_fam"/>
    <property type="match status" value="1"/>
</dbReference>
<dbReference type="Gene3D" id="3.40.50.150">
    <property type="entry name" value="Vaccinia Virus protein VP39"/>
    <property type="match status" value="1"/>
</dbReference>
<comment type="catalytic activity">
    <reaction evidence="4 5">
        <text>L-glutaminyl-[peptide chain release factor] + S-adenosyl-L-methionine = N(5)-methyl-L-glutaminyl-[peptide chain release factor] + S-adenosyl-L-homocysteine + H(+)</text>
        <dbReference type="Rhea" id="RHEA:42896"/>
        <dbReference type="Rhea" id="RHEA-COMP:10271"/>
        <dbReference type="Rhea" id="RHEA-COMP:10272"/>
        <dbReference type="ChEBI" id="CHEBI:15378"/>
        <dbReference type="ChEBI" id="CHEBI:30011"/>
        <dbReference type="ChEBI" id="CHEBI:57856"/>
        <dbReference type="ChEBI" id="CHEBI:59789"/>
        <dbReference type="ChEBI" id="CHEBI:61891"/>
        <dbReference type="EC" id="2.1.1.297"/>
    </reaction>
</comment>
<dbReference type="PANTHER" id="PTHR18895">
    <property type="entry name" value="HEMK METHYLTRANSFERASE"/>
    <property type="match status" value="1"/>
</dbReference>
<evidence type="ECO:0000256" key="4">
    <source>
        <dbReference type="ARBA" id="ARBA00048391"/>
    </source>
</evidence>
<dbReference type="PROSITE" id="PS00092">
    <property type="entry name" value="N6_MTASE"/>
    <property type="match status" value="1"/>
</dbReference>
<dbReference type="NCBIfam" id="TIGR03534">
    <property type="entry name" value="RF_mod_PrmC"/>
    <property type="match status" value="1"/>
</dbReference>
<protein>
    <recommendedName>
        <fullName evidence="5">Release factor glutamine methyltransferase</fullName>
        <shortName evidence="5">RF MTase</shortName>
        <ecNumber evidence="5">2.1.1.297</ecNumber>
    </recommendedName>
    <alternativeName>
        <fullName evidence="5">N5-glutamine methyltransferase PrmC</fullName>
    </alternativeName>
    <alternativeName>
        <fullName evidence="5">Protein-(glutamine-N5) MTase PrmC</fullName>
    </alternativeName>
    <alternativeName>
        <fullName evidence="5">Protein-glutamine N-methyltransferase PrmC</fullName>
    </alternativeName>
</protein>
<gene>
    <name evidence="5 8" type="primary">prmC</name>
    <name evidence="8" type="ORF">NCTC10665_01809</name>
</gene>
<evidence type="ECO:0000256" key="5">
    <source>
        <dbReference type="HAMAP-Rule" id="MF_02126"/>
    </source>
</evidence>
<dbReference type="EMBL" id="LR134481">
    <property type="protein sequence ID" value="VEI33049.1"/>
    <property type="molecule type" value="Genomic_DNA"/>
</dbReference>
<reference evidence="8 9" key="1">
    <citation type="submission" date="2018-12" db="EMBL/GenBank/DDBJ databases">
        <authorList>
            <consortium name="Pathogen Informatics"/>
        </authorList>
    </citation>
    <scope>NUCLEOTIDE SEQUENCE [LARGE SCALE GENOMIC DNA]</scope>
    <source>
        <strain evidence="8 9">NCTC10665</strain>
    </source>
</reference>
<feature type="binding site" evidence="5">
    <location>
        <position position="157"/>
    </location>
    <ligand>
        <name>S-adenosyl-L-methionine</name>
        <dbReference type="ChEBI" id="CHEBI:59789"/>
    </ligand>
</feature>
<dbReference type="InterPro" id="IPR040758">
    <property type="entry name" value="PrmC_N"/>
</dbReference>
<dbReference type="InterPro" id="IPR050320">
    <property type="entry name" value="N5-glutamine_MTase"/>
</dbReference>
<dbReference type="InterPro" id="IPR029063">
    <property type="entry name" value="SAM-dependent_MTases_sf"/>
</dbReference>
<evidence type="ECO:0000256" key="1">
    <source>
        <dbReference type="ARBA" id="ARBA00022603"/>
    </source>
</evidence>
<feature type="domain" description="Methyltransferase small" evidence="6">
    <location>
        <begin position="104"/>
        <end position="207"/>
    </location>
</feature>
<keyword evidence="2 5" id="KW-0808">Transferase</keyword>
<dbReference type="InterPro" id="IPR007848">
    <property type="entry name" value="Small_mtfrase_dom"/>
</dbReference>
<name>A0A3S4ZDH1_HAEPA</name>
<evidence type="ECO:0000313" key="9">
    <source>
        <dbReference type="Proteomes" id="UP000268879"/>
    </source>
</evidence>
<dbReference type="GO" id="GO:0032259">
    <property type="term" value="P:methylation"/>
    <property type="evidence" value="ECO:0007669"/>
    <property type="project" value="UniProtKB-KW"/>
</dbReference>
<evidence type="ECO:0000256" key="3">
    <source>
        <dbReference type="ARBA" id="ARBA00022691"/>
    </source>
</evidence>
<keyword evidence="3 5" id="KW-0949">S-adenosyl-L-methionine</keyword>
<proteinExistence type="inferred from homology"/>